<evidence type="ECO:0000256" key="2">
    <source>
        <dbReference type="ARBA" id="ARBA00022490"/>
    </source>
</evidence>
<dbReference type="PANTHER" id="PTHR30480:SF13">
    <property type="entry name" value="BETA-HEXOSAMINIDASE"/>
    <property type="match status" value="1"/>
</dbReference>
<dbReference type="Pfam" id="PF00933">
    <property type="entry name" value="Glyco_hydro_3"/>
    <property type="match status" value="1"/>
</dbReference>
<keyword evidence="6 11" id="KW-0573">Peptidoglycan synthesis</keyword>
<evidence type="ECO:0000256" key="8">
    <source>
        <dbReference type="ARBA" id="ARBA00023306"/>
    </source>
</evidence>
<organism evidence="13 14">
    <name type="scientific">Stutzerimonas stutzeri</name>
    <name type="common">Pseudomonas stutzeri</name>
    <dbReference type="NCBI Taxonomy" id="316"/>
    <lineage>
        <taxon>Bacteria</taxon>
        <taxon>Pseudomonadati</taxon>
        <taxon>Pseudomonadota</taxon>
        <taxon>Gammaproteobacteria</taxon>
        <taxon>Pseudomonadales</taxon>
        <taxon>Pseudomonadaceae</taxon>
        <taxon>Stutzerimonas</taxon>
    </lineage>
</organism>
<evidence type="ECO:0000256" key="4">
    <source>
        <dbReference type="ARBA" id="ARBA00022801"/>
    </source>
</evidence>
<comment type="subcellular location">
    <subcellularLocation>
        <location evidence="11">Cytoplasm</location>
    </subcellularLocation>
</comment>
<keyword evidence="4 11" id="KW-0378">Hydrolase</keyword>
<dbReference type="InterPro" id="IPR017853">
    <property type="entry name" value="GH"/>
</dbReference>
<feature type="binding site" evidence="11">
    <location>
        <begin position="161"/>
        <end position="162"/>
    </location>
    <ligand>
        <name>substrate</name>
    </ligand>
</feature>
<feature type="binding site" evidence="11">
    <location>
        <position position="70"/>
    </location>
    <ligand>
        <name>substrate</name>
    </ligand>
</feature>
<dbReference type="EC" id="3.2.1.52" evidence="11"/>
<evidence type="ECO:0000313" key="13">
    <source>
        <dbReference type="EMBL" id="POH84448.1"/>
    </source>
</evidence>
<comment type="function">
    <text evidence="11">Plays a role in peptidoglycan recycling by cleaving the terminal beta-1,4-linked N-acetylglucosamine (GlcNAc) from peptide-linked peptidoglycan fragments, giving rise to free GlcNAc, anhydro-N-acetylmuramic acid and anhydro-N-acetylmuramic acid-linked peptides.</text>
</comment>
<comment type="pathway">
    <text evidence="10 11">Cell wall biogenesis; peptidoglycan recycling.</text>
</comment>
<name>A0A2S4ASQ1_STUST</name>
<dbReference type="EMBL" id="PPXG01000001">
    <property type="protein sequence ID" value="POH84448.1"/>
    <property type="molecule type" value="Genomic_DNA"/>
</dbReference>
<evidence type="ECO:0000313" key="14">
    <source>
        <dbReference type="Proteomes" id="UP000237068"/>
    </source>
</evidence>
<dbReference type="OrthoDB" id="9786661at2"/>
<feature type="active site" description="Proton donor/acceptor" evidence="11">
    <location>
        <position position="174"/>
    </location>
</feature>
<dbReference type="GO" id="GO:0005975">
    <property type="term" value="P:carbohydrate metabolic process"/>
    <property type="evidence" value="ECO:0007669"/>
    <property type="project" value="InterPro"/>
</dbReference>
<comment type="catalytic activity">
    <reaction evidence="1 11">
        <text>Hydrolysis of terminal non-reducing N-acetyl-D-hexosamine residues in N-acetyl-beta-D-hexosaminides.</text>
        <dbReference type="EC" id="3.2.1.52"/>
    </reaction>
</comment>
<keyword evidence="8 11" id="KW-0131">Cell cycle</keyword>
<dbReference type="GO" id="GO:0004563">
    <property type="term" value="F:beta-N-acetylhexosaminidase activity"/>
    <property type="evidence" value="ECO:0007669"/>
    <property type="project" value="UniProtKB-UniRule"/>
</dbReference>
<keyword evidence="7 11" id="KW-0326">Glycosidase</keyword>
<dbReference type="GO" id="GO:0009252">
    <property type="term" value="P:peptidoglycan biosynthetic process"/>
    <property type="evidence" value="ECO:0007669"/>
    <property type="project" value="UniProtKB-KW"/>
</dbReference>
<comment type="caution">
    <text evidence="13">The sequence shown here is derived from an EMBL/GenBank/DDBJ whole genome shotgun (WGS) entry which is preliminary data.</text>
</comment>
<dbReference type="RefSeq" id="WP_103454436.1">
    <property type="nucleotide sequence ID" value="NZ_JAMOHQ010000011.1"/>
</dbReference>
<dbReference type="SUPFAM" id="SSF51445">
    <property type="entry name" value="(Trans)glycosidases"/>
    <property type="match status" value="1"/>
</dbReference>
<dbReference type="InterPro" id="IPR022956">
    <property type="entry name" value="Beta_hexosaminidase_bac"/>
</dbReference>
<feature type="binding site" evidence="11">
    <location>
        <position position="62"/>
    </location>
    <ligand>
        <name>substrate</name>
    </ligand>
</feature>
<evidence type="ECO:0000256" key="1">
    <source>
        <dbReference type="ARBA" id="ARBA00001231"/>
    </source>
</evidence>
<evidence type="ECO:0000256" key="7">
    <source>
        <dbReference type="ARBA" id="ARBA00023295"/>
    </source>
</evidence>
<dbReference type="FunFam" id="3.20.20.300:FF:000001">
    <property type="entry name" value="Beta-hexosaminidase"/>
    <property type="match status" value="1"/>
</dbReference>
<dbReference type="HAMAP" id="MF_00364">
    <property type="entry name" value="NagZ"/>
    <property type="match status" value="1"/>
</dbReference>
<keyword evidence="2 11" id="KW-0963">Cytoplasm</keyword>
<reference evidence="13 14" key="1">
    <citation type="submission" date="2018-01" db="EMBL/GenBank/DDBJ databases">
        <title>Denitrification phenotypes of diverse strains of Pseudomonas stutzeri.</title>
        <authorList>
            <person name="Milligan D.A."/>
            <person name="Bergaust L."/>
            <person name="Bakken L.R."/>
            <person name="Frostegard A."/>
        </authorList>
    </citation>
    <scope>NUCLEOTIDE SEQUENCE [LARGE SCALE GENOMIC DNA]</scope>
    <source>
        <strain evidence="13 14">24a13</strain>
    </source>
</reference>
<keyword evidence="3 11" id="KW-0132">Cell division</keyword>
<dbReference type="InterPro" id="IPR001764">
    <property type="entry name" value="Glyco_hydro_3_N"/>
</dbReference>
<dbReference type="InterPro" id="IPR050226">
    <property type="entry name" value="NagZ_Beta-hexosaminidase"/>
</dbReference>
<dbReference type="GO" id="GO:0009254">
    <property type="term" value="P:peptidoglycan turnover"/>
    <property type="evidence" value="ECO:0007669"/>
    <property type="project" value="UniProtKB-UniRule"/>
</dbReference>
<accession>A0A2S4ASQ1</accession>
<dbReference type="Gene3D" id="3.20.20.300">
    <property type="entry name" value="Glycoside hydrolase, family 3, N-terminal domain"/>
    <property type="match status" value="1"/>
</dbReference>
<proteinExistence type="inferred from homology"/>
<gene>
    <name evidence="11" type="primary">nagZ</name>
    <name evidence="13" type="ORF">CXK91_00270</name>
</gene>
<evidence type="ECO:0000256" key="11">
    <source>
        <dbReference type="HAMAP-Rule" id="MF_00364"/>
    </source>
</evidence>
<feature type="site" description="Important for catalytic activity" evidence="11">
    <location>
        <position position="172"/>
    </location>
</feature>
<dbReference type="Proteomes" id="UP000237068">
    <property type="component" value="Unassembled WGS sequence"/>
</dbReference>
<feature type="domain" description="Glycoside hydrolase family 3 N-terminal" evidence="12">
    <location>
        <begin position="15"/>
        <end position="280"/>
    </location>
</feature>
<dbReference type="GO" id="GO:0051301">
    <property type="term" value="P:cell division"/>
    <property type="evidence" value="ECO:0007669"/>
    <property type="project" value="UniProtKB-KW"/>
</dbReference>
<feature type="binding site" evidence="11">
    <location>
        <position position="131"/>
    </location>
    <ligand>
        <name>substrate</name>
    </ligand>
</feature>
<sequence>MYGSLMLDIAGTWLTAEDRHLLRQPEVGGLILFARNIEHPRQVDELCRSIRAVRPDLLLAVDQEGGRVQRLRQGFLKLPAMRELARCTDAPRLAEACGWVMATEVLAVGLDLSFAPVLDIDHQRSAVVGARAFESDPHAAVVLIDAFIRGMHAAGMAATGKHFPGHGWAEADSHVAIPVDERSLEELRSCDLIPFQALSGTLDAIMPAHVIYPQVDDQPAGFSRRWLQDILRTELGFQGVIFSDDLSMAGAHVAGDAADRIQAAMTAGCDMGLVCNDRAAAELALGALQRLGATPPPTLSRMRARRECVVDYKQNPRWLDAIGALKAADLID</sequence>
<keyword evidence="5 11" id="KW-0133">Cell shape</keyword>
<protein>
    <recommendedName>
        <fullName evidence="11">Beta-hexosaminidase</fullName>
        <ecNumber evidence="11">3.2.1.52</ecNumber>
    </recommendedName>
    <alternativeName>
        <fullName evidence="11">Beta-N-acetylhexosaminidase</fullName>
    </alternativeName>
    <alternativeName>
        <fullName evidence="11">N-acetyl-beta-glucosaminidase</fullName>
    </alternativeName>
</protein>
<evidence type="ECO:0000256" key="9">
    <source>
        <dbReference type="ARBA" id="ARBA00023316"/>
    </source>
</evidence>
<evidence type="ECO:0000259" key="12">
    <source>
        <dbReference type="Pfam" id="PF00933"/>
    </source>
</evidence>
<dbReference type="GO" id="GO:0071555">
    <property type="term" value="P:cell wall organization"/>
    <property type="evidence" value="ECO:0007669"/>
    <property type="project" value="UniProtKB-KW"/>
</dbReference>
<evidence type="ECO:0000256" key="3">
    <source>
        <dbReference type="ARBA" id="ARBA00022618"/>
    </source>
</evidence>
<feature type="active site" description="Nucleophile" evidence="11">
    <location>
        <position position="244"/>
    </location>
</feature>
<dbReference type="InterPro" id="IPR019800">
    <property type="entry name" value="Glyco_hydro_3_AS"/>
</dbReference>
<dbReference type="PANTHER" id="PTHR30480">
    <property type="entry name" value="BETA-HEXOSAMINIDASE-RELATED"/>
    <property type="match status" value="1"/>
</dbReference>
<evidence type="ECO:0000256" key="6">
    <source>
        <dbReference type="ARBA" id="ARBA00022984"/>
    </source>
</evidence>
<dbReference type="PROSITE" id="PS00775">
    <property type="entry name" value="GLYCOSYL_HYDROL_F3"/>
    <property type="match status" value="1"/>
</dbReference>
<evidence type="ECO:0000256" key="10">
    <source>
        <dbReference type="ARBA" id="ARBA00037880"/>
    </source>
</evidence>
<dbReference type="NCBIfam" id="NF003740">
    <property type="entry name" value="PRK05337.1"/>
    <property type="match status" value="1"/>
</dbReference>
<evidence type="ECO:0000256" key="5">
    <source>
        <dbReference type="ARBA" id="ARBA00022960"/>
    </source>
</evidence>
<dbReference type="GO" id="GO:0005737">
    <property type="term" value="C:cytoplasm"/>
    <property type="evidence" value="ECO:0007669"/>
    <property type="project" value="UniProtKB-SubCell"/>
</dbReference>
<dbReference type="UniPathway" id="UPA00544"/>
<dbReference type="GO" id="GO:0008360">
    <property type="term" value="P:regulation of cell shape"/>
    <property type="evidence" value="ECO:0007669"/>
    <property type="project" value="UniProtKB-KW"/>
</dbReference>
<comment type="similarity">
    <text evidence="11">Belongs to the glycosyl hydrolase 3 family. NagZ subfamily.</text>
</comment>
<dbReference type="AlphaFoldDB" id="A0A2S4ASQ1"/>
<dbReference type="InterPro" id="IPR036962">
    <property type="entry name" value="Glyco_hydro_3_N_sf"/>
</dbReference>
<keyword evidence="9 11" id="KW-0961">Cell wall biogenesis/degradation</keyword>